<evidence type="ECO:0000256" key="6">
    <source>
        <dbReference type="ARBA" id="ARBA00022989"/>
    </source>
</evidence>
<keyword evidence="3" id="KW-0813">Transport</keyword>
<proteinExistence type="inferred from homology"/>
<feature type="transmembrane region" description="Helical" evidence="8">
    <location>
        <begin position="311"/>
        <end position="337"/>
    </location>
</feature>
<evidence type="ECO:0000256" key="3">
    <source>
        <dbReference type="ARBA" id="ARBA00022448"/>
    </source>
</evidence>
<dbReference type="EMBL" id="QMFY01000003">
    <property type="protein sequence ID" value="RAW01786.1"/>
    <property type="molecule type" value="Genomic_DNA"/>
</dbReference>
<organism evidence="9 10">
    <name type="scientific">Pseudochryseolinea flava</name>
    <dbReference type="NCBI Taxonomy" id="2059302"/>
    <lineage>
        <taxon>Bacteria</taxon>
        <taxon>Pseudomonadati</taxon>
        <taxon>Bacteroidota</taxon>
        <taxon>Cytophagia</taxon>
        <taxon>Cytophagales</taxon>
        <taxon>Fulvivirgaceae</taxon>
        <taxon>Pseudochryseolinea</taxon>
    </lineage>
</organism>
<evidence type="ECO:0000256" key="7">
    <source>
        <dbReference type="ARBA" id="ARBA00023136"/>
    </source>
</evidence>
<gene>
    <name evidence="9" type="ORF">DQQ10_09065</name>
</gene>
<dbReference type="Proteomes" id="UP000251889">
    <property type="component" value="Unassembled WGS sequence"/>
</dbReference>
<feature type="transmembrane region" description="Helical" evidence="8">
    <location>
        <begin position="55"/>
        <end position="72"/>
    </location>
</feature>
<dbReference type="PANTHER" id="PTHR21716:SF53">
    <property type="entry name" value="PERMEASE PERM-RELATED"/>
    <property type="match status" value="1"/>
</dbReference>
<evidence type="ECO:0000256" key="2">
    <source>
        <dbReference type="ARBA" id="ARBA00009773"/>
    </source>
</evidence>
<evidence type="ECO:0000256" key="5">
    <source>
        <dbReference type="ARBA" id="ARBA00022692"/>
    </source>
</evidence>
<keyword evidence="4" id="KW-1003">Cell membrane</keyword>
<dbReference type="GO" id="GO:0005886">
    <property type="term" value="C:plasma membrane"/>
    <property type="evidence" value="ECO:0007669"/>
    <property type="project" value="UniProtKB-SubCell"/>
</dbReference>
<dbReference type="AlphaFoldDB" id="A0A364Y4S9"/>
<comment type="subcellular location">
    <subcellularLocation>
        <location evidence="1">Cell membrane</location>
        <topology evidence="1">Multi-pass membrane protein</topology>
    </subcellularLocation>
</comment>
<dbReference type="Pfam" id="PF01594">
    <property type="entry name" value="AI-2E_transport"/>
    <property type="match status" value="1"/>
</dbReference>
<evidence type="ECO:0000313" key="9">
    <source>
        <dbReference type="EMBL" id="RAW01786.1"/>
    </source>
</evidence>
<keyword evidence="10" id="KW-1185">Reference proteome</keyword>
<accession>A0A364Y4S9</accession>
<evidence type="ECO:0000313" key="10">
    <source>
        <dbReference type="Proteomes" id="UP000251889"/>
    </source>
</evidence>
<comment type="caution">
    <text evidence="9">The sequence shown here is derived from an EMBL/GenBank/DDBJ whole genome shotgun (WGS) entry which is preliminary data.</text>
</comment>
<sequence length="434" mass="48973">MTLHPVMPHYASNVVRYRANLWKHLDRNHAGKRYKISIDRYIFKIMSTDFFKDQFPFRFAAVLICIIGLIYISAQLQAVVVPLIFSTIFAVMLYPLTCRLERWRFPRGLAAITSILIAAIFIGTTFYFLGTQMAELGGESEQLLTKLKVLTKDVQAYISSHFGIKQSEQVEQIENQVTQVKENGGKIVAAIITAVANFLRDMTLIPLFVFFFLYFRDFLLEFFHRAFSAENKIIDEIISKMYDIIQSWFTGVVVVMLIVGILNTVGLLILGIPYAAFFGFLASALLVVPFIGIIFGSFLPVVMALITKDSYWYAVGVVGVFWVIQVLEANIITPYVVGSKISINPMIAILVLILFGKLWGISGLILALPVTAMCKIIFDAVPGMSPYGFVLGEPGNEHLQNRSAIEMQLDDTKDKLEKKRPKIRRKRSATTVHK</sequence>
<evidence type="ECO:0000256" key="8">
    <source>
        <dbReference type="SAM" id="Phobius"/>
    </source>
</evidence>
<reference evidence="9 10" key="1">
    <citation type="submission" date="2018-06" db="EMBL/GenBank/DDBJ databases">
        <title>Chryseolinea flavus sp. nov., a member of the phylum Bacteroidetes isolated from soil.</title>
        <authorList>
            <person name="Li Y."/>
            <person name="Wang J."/>
        </authorList>
    </citation>
    <scope>NUCLEOTIDE SEQUENCE [LARGE SCALE GENOMIC DNA]</scope>
    <source>
        <strain evidence="9 10">SDU1-6</strain>
    </source>
</reference>
<evidence type="ECO:0000256" key="1">
    <source>
        <dbReference type="ARBA" id="ARBA00004651"/>
    </source>
</evidence>
<keyword evidence="7 8" id="KW-0472">Membrane</keyword>
<feature type="transmembrane region" description="Helical" evidence="8">
    <location>
        <begin position="78"/>
        <end position="96"/>
    </location>
</feature>
<dbReference type="OrthoDB" id="9793390at2"/>
<keyword evidence="5 8" id="KW-0812">Transmembrane</keyword>
<feature type="transmembrane region" description="Helical" evidence="8">
    <location>
        <begin position="108"/>
        <end position="129"/>
    </location>
</feature>
<dbReference type="PANTHER" id="PTHR21716">
    <property type="entry name" value="TRANSMEMBRANE PROTEIN"/>
    <property type="match status" value="1"/>
</dbReference>
<comment type="similarity">
    <text evidence="2">Belongs to the autoinducer-2 exporter (AI-2E) (TC 2.A.86) family.</text>
</comment>
<name>A0A364Y4S9_9BACT</name>
<feature type="transmembrane region" description="Helical" evidence="8">
    <location>
        <begin position="343"/>
        <end position="368"/>
    </location>
</feature>
<evidence type="ECO:0000256" key="4">
    <source>
        <dbReference type="ARBA" id="ARBA00022475"/>
    </source>
</evidence>
<feature type="transmembrane region" description="Helical" evidence="8">
    <location>
        <begin position="248"/>
        <end position="270"/>
    </location>
</feature>
<dbReference type="InterPro" id="IPR002549">
    <property type="entry name" value="AI-2E-like"/>
</dbReference>
<feature type="transmembrane region" description="Helical" evidence="8">
    <location>
        <begin position="276"/>
        <end position="299"/>
    </location>
</feature>
<protein>
    <submittedName>
        <fullName evidence="9">AI-2E family transporter</fullName>
    </submittedName>
</protein>
<keyword evidence="6 8" id="KW-1133">Transmembrane helix</keyword>